<accession>F4HBX4</accession>
<reference evidence="2 3" key="1">
    <citation type="journal article" date="2011" name="J. Bacteriol.">
        <title>Complete genome sequence of Gallibacterium anatis strain UMN179, isolated from a laying hen with peritonitis.</title>
        <authorList>
            <person name="Johnson T.J."/>
            <person name="Fernandez-Alarcon C."/>
            <person name="Bojesen A.M."/>
            <person name="Nolan L.K."/>
            <person name="Trampel D.W."/>
            <person name="Seemann T."/>
        </authorList>
    </citation>
    <scope>NUCLEOTIDE SEQUENCE [LARGE SCALE GENOMIC DNA]</scope>
    <source>
        <strain evidence="2 3">UMN179</strain>
    </source>
</reference>
<dbReference type="AlphaFoldDB" id="F4HBX4"/>
<keyword evidence="1" id="KW-0812">Transmembrane</keyword>
<protein>
    <submittedName>
        <fullName evidence="2">Uncharacterized protein</fullName>
    </submittedName>
</protein>
<organism evidence="2 3">
    <name type="scientific">Gallibacterium anatis (strain UMN179)</name>
    <name type="common">Pasteurella anatis</name>
    <dbReference type="NCBI Taxonomy" id="1005058"/>
    <lineage>
        <taxon>Bacteria</taxon>
        <taxon>Pseudomonadati</taxon>
        <taxon>Pseudomonadota</taxon>
        <taxon>Gammaproteobacteria</taxon>
        <taxon>Pasteurellales</taxon>
        <taxon>Pasteurellaceae</taxon>
        <taxon>Gallibacterium</taxon>
    </lineage>
</organism>
<feature type="transmembrane region" description="Helical" evidence="1">
    <location>
        <begin position="6"/>
        <end position="25"/>
    </location>
</feature>
<dbReference type="Proteomes" id="UP000006908">
    <property type="component" value="Chromosome"/>
</dbReference>
<evidence type="ECO:0000256" key="1">
    <source>
        <dbReference type="SAM" id="Phobius"/>
    </source>
</evidence>
<keyword evidence="1" id="KW-1133">Transmembrane helix</keyword>
<dbReference type="KEGG" id="gan:UMN179_00364"/>
<sequence length="43" mass="5169">MIEVLQIIFYLLLIILILLCIRMVLCGQKVMDKQLEKIDKYKE</sequence>
<dbReference type="EMBL" id="CP002667">
    <property type="protein sequence ID" value="AEC16401.1"/>
    <property type="molecule type" value="Genomic_DNA"/>
</dbReference>
<dbReference type="STRING" id="1005058.UMN179_00364"/>
<gene>
    <name evidence="2" type="ordered locus">UMN179_00364</name>
</gene>
<dbReference type="HOGENOM" id="CLU_3234032_0_0_6"/>
<proteinExistence type="predicted"/>
<evidence type="ECO:0000313" key="3">
    <source>
        <dbReference type="Proteomes" id="UP000006908"/>
    </source>
</evidence>
<name>F4HBX4_GALAU</name>
<evidence type="ECO:0000313" key="2">
    <source>
        <dbReference type="EMBL" id="AEC16401.1"/>
    </source>
</evidence>
<keyword evidence="1" id="KW-0472">Membrane</keyword>